<evidence type="ECO:0008006" key="14">
    <source>
        <dbReference type="Google" id="ProtNLM"/>
    </source>
</evidence>
<evidence type="ECO:0000256" key="3">
    <source>
        <dbReference type="ARBA" id="ARBA00022525"/>
    </source>
</evidence>
<keyword evidence="6 7" id="KW-0720">Serine protease</keyword>
<feature type="active site" description="Charge relay system" evidence="7">
    <location>
        <position position="342"/>
    </location>
</feature>
<feature type="signal peptide" evidence="8">
    <location>
        <begin position="1"/>
        <end position="24"/>
    </location>
</feature>
<dbReference type="InterPro" id="IPR034084">
    <property type="entry name" value="Thermitase-like_dom"/>
</dbReference>
<dbReference type="Proteomes" id="UP000076567">
    <property type="component" value="Unassembled WGS sequence"/>
</dbReference>
<feature type="domain" description="Fervidolysin-like N-terminal prodomain" evidence="11">
    <location>
        <begin position="43"/>
        <end position="114"/>
    </location>
</feature>
<dbReference type="PROSITE" id="PS51892">
    <property type="entry name" value="SUBTILASE"/>
    <property type="match status" value="1"/>
</dbReference>
<comment type="similarity">
    <text evidence="2 7">Belongs to the peptidase S8 family.</text>
</comment>
<dbReference type="CDD" id="cd07484">
    <property type="entry name" value="Peptidases_S8_Thermitase_like"/>
    <property type="match status" value="1"/>
</dbReference>
<accession>A0A163PVT5</accession>
<evidence type="ECO:0000313" key="13">
    <source>
        <dbReference type="Proteomes" id="UP000076567"/>
    </source>
</evidence>
<keyword evidence="4 7" id="KW-0645">Protease</keyword>
<evidence type="ECO:0000259" key="11">
    <source>
        <dbReference type="Pfam" id="PF22148"/>
    </source>
</evidence>
<dbReference type="InterPro" id="IPR054399">
    <property type="entry name" value="Fervidolysin-like_N_prodom"/>
</dbReference>
<sequence length="713" mass="77370">MNRKKLLTCLILTSLSFSSTHALAESKSKQSEKTAYTYQKMFQGKDYVKTELIIKFSKELDKKDKSILKTFFNLVNIKPIGKNFYVVSFSDETNLPKLVNKLYDNRIVEYVEPNYKIQKEYIPSEPLYKKQWFHSKINTPLAWDTTKGASDVVVAVIDGGVDGKHPELKGKLYKPYDAVDGDSTYYPDDHGTHVAGIIGASFNSVGVAGIAPNAKIMPINVFYGATTTAEEISSALFYAADQGADVINMSLGSYYYSKVIDDAVAYARSKGTIVVAAAGNDHVDEKTYPAAYNGVFGVSATNNTDRAAYFSNYGSYVDYAAPGEDIYSTIAYGKYGYMSGTSMASPVVTGTIALMLSKNPFLTEAQVDAVLKKSTVDLYTAGRDDLSGYGRIDASLAVKNTPAALSITTLSAKELVINGLNSITASYKAYIGSSVSVVVKDAKGKIVKTISKNVKGTDKQVNVSWDGRIDNGSYADSGSYKIIVTAVKGSAARTKETSFTVKNQLKPSISLEKTTIYYSPKVLRAAAVPIKLNKTQLVTAKIFDAKGAHVKNIISNKLLLGGSQTIGWNGKYSSGKQVPDGNYLMRIDSIDANNQKADRKTATIIVDSKAPLLKSAAISPSVYKAGKSITAVSKFTTNEASKVMIYVVNNNGQKIRTLASKMSLKSGTHTQSWDGITQSKTYAKAGKYRFVFESTDVAGNKSITQSNWISLQK</sequence>
<evidence type="ECO:0000259" key="10">
    <source>
        <dbReference type="Pfam" id="PF13860"/>
    </source>
</evidence>
<dbReference type="InterPro" id="IPR025965">
    <property type="entry name" value="FlgD/Vpr_Ig-like"/>
</dbReference>
<feature type="domain" description="Peptidase S8/S53" evidence="9">
    <location>
        <begin position="150"/>
        <end position="390"/>
    </location>
</feature>
<evidence type="ECO:0000256" key="5">
    <source>
        <dbReference type="ARBA" id="ARBA00022801"/>
    </source>
</evidence>
<comment type="subcellular location">
    <subcellularLocation>
        <location evidence="1">Secreted</location>
    </subcellularLocation>
</comment>
<dbReference type="GO" id="GO:0006508">
    <property type="term" value="P:proteolysis"/>
    <property type="evidence" value="ECO:0007669"/>
    <property type="project" value="UniProtKB-KW"/>
</dbReference>
<evidence type="ECO:0000256" key="2">
    <source>
        <dbReference type="ARBA" id="ARBA00011073"/>
    </source>
</evidence>
<dbReference type="PROSITE" id="PS00138">
    <property type="entry name" value="SUBTILASE_SER"/>
    <property type="match status" value="1"/>
</dbReference>
<proteinExistence type="inferred from homology"/>
<dbReference type="InterPro" id="IPR036852">
    <property type="entry name" value="Peptidase_S8/S53_dom_sf"/>
</dbReference>
<dbReference type="InterPro" id="IPR051048">
    <property type="entry name" value="Peptidase_S8/S53_subtilisin"/>
</dbReference>
<evidence type="ECO:0000259" key="9">
    <source>
        <dbReference type="Pfam" id="PF00082"/>
    </source>
</evidence>
<dbReference type="PROSITE" id="PS00137">
    <property type="entry name" value="SUBTILASE_HIS"/>
    <property type="match status" value="1"/>
</dbReference>
<organism evidence="12 13">
    <name type="scientific">Fictibacillus phosphorivorans</name>
    <dbReference type="NCBI Taxonomy" id="1221500"/>
    <lineage>
        <taxon>Bacteria</taxon>
        <taxon>Bacillati</taxon>
        <taxon>Bacillota</taxon>
        <taxon>Bacilli</taxon>
        <taxon>Bacillales</taxon>
        <taxon>Fictibacillaceae</taxon>
        <taxon>Fictibacillus</taxon>
    </lineage>
</organism>
<evidence type="ECO:0000256" key="4">
    <source>
        <dbReference type="ARBA" id="ARBA00022670"/>
    </source>
</evidence>
<dbReference type="PANTHER" id="PTHR43399:SF4">
    <property type="entry name" value="CELL WALL-ASSOCIATED PROTEASE"/>
    <property type="match status" value="1"/>
</dbReference>
<keyword evidence="8" id="KW-0732">Signal</keyword>
<feature type="active site" description="Charge relay system" evidence="7">
    <location>
        <position position="190"/>
    </location>
</feature>
<dbReference type="GO" id="GO:0005576">
    <property type="term" value="C:extracellular region"/>
    <property type="evidence" value="ECO:0007669"/>
    <property type="project" value="UniProtKB-SubCell"/>
</dbReference>
<evidence type="ECO:0000256" key="7">
    <source>
        <dbReference type="PROSITE-ProRule" id="PRU01240"/>
    </source>
</evidence>
<dbReference type="InterPro" id="IPR015500">
    <property type="entry name" value="Peptidase_S8_subtilisin-rel"/>
</dbReference>
<reference evidence="13" key="1">
    <citation type="submission" date="2016-01" db="EMBL/GenBank/DDBJ databases">
        <title>Draft genome of Chromobacterium sp. F49.</title>
        <authorList>
            <person name="Hong K.W."/>
        </authorList>
    </citation>
    <scope>NUCLEOTIDE SEQUENCE [LARGE SCALE GENOMIC DNA]</scope>
    <source>
        <strain evidence="13">P7IIIA</strain>
    </source>
</reference>
<dbReference type="Pfam" id="PF13860">
    <property type="entry name" value="FlgD_ig"/>
    <property type="match status" value="1"/>
</dbReference>
<dbReference type="SUPFAM" id="SSF52743">
    <property type="entry name" value="Subtilisin-like"/>
    <property type="match status" value="1"/>
</dbReference>
<gene>
    <name evidence="12" type="ORF">AWM68_13985</name>
</gene>
<dbReference type="AlphaFoldDB" id="A0A163PVT5"/>
<protein>
    <recommendedName>
        <fullName evidence="14">Peptidase S8</fullName>
    </recommendedName>
</protein>
<keyword evidence="3" id="KW-0964">Secreted</keyword>
<dbReference type="Gene3D" id="3.40.50.200">
    <property type="entry name" value="Peptidase S8/S53 domain"/>
    <property type="match status" value="1"/>
</dbReference>
<dbReference type="Pfam" id="PF00082">
    <property type="entry name" value="Peptidase_S8"/>
    <property type="match status" value="1"/>
</dbReference>
<dbReference type="GO" id="GO:0004252">
    <property type="term" value="F:serine-type endopeptidase activity"/>
    <property type="evidence" value="ECO:0007669"/>
    <property type="project" value="UniProtKB-UniRule"/>
</dbReference>
<dbReference type="RefSeq" id="WP_066245342.1">
    <property type="nucleotide sequence ID" value="NZ_LRFC01000038.1"/>
</dbReference>
<dbReference type="Pfam" id="PF22148">
    <property type="entry name" value="Fervidolysin_NPro-like"/>
    <property type="match status" value="1"/>
</dbReference>
<dbReference type="InterPro" id="IPR022398">
    <property type="entry name" value="Peptidase_S8_His-AS"/>
</dbReference>
<evidence type="ECO:0000256" key="1">
    <source>
        <dbReference type="ARBA" id="ARBA00004613"/>
    </source>
</evidence>
<evidence type="ECO:0000256" key="6">
    <source>
        <dbReference type="ARBA" id="ARBA00022825"/>
    </source>
</evidence>
<dbReference type="Gene3D" id="2.60.40.4070">
    <property type="match status" value="3"/>
</dbReference>
<dbReference type="EMBL" id="LRFC01000038">
    <property type="protein sequence ID" value="KZE64208.1"/>
    <property type="molecule type" value="Genomic_DNA"/>
</dbReference>
<dbReference type="PANTHER" id="PTHR43399">
    <property type="entry name" value="SUBTILISIN-RELATED"/>
    <property type="match status" value="1"/>
</dbReference>
<dbReference type="InterPro" id="IPR023828">
    <property type="entry name" value="Peptidase_S8_Ser-AS"/>
</dbReference>
<keyword evidence="5 7" id="KW-0378">Hydrolase</keyword>
<feature type="chain" id="PRO_5007845054" description="Peptidase S8" evidence="8">
    <location>
        <begin position="25"/>
        <end position="713"/>
    </location>
</feature>
<name>A0A163PVT5_9BACL</name>
<keyword evidence="13" id="KW-1185">Reference proteome</keyword>
<feature type="domain" description="FlgD/Vpr Ig-like" evidence="10">
    <location>
        <begin position="433"/>
        <end position="489"/>
    </location>
</feature>
<comment type="caution">
    <text evidence="12">The sequence shown here is derived from an EMBL/GenBank/DDBJ whole genome shotgun (WGS) entry which is preliminary data.</text>
</comment>
<dbReference type="PRINTS" id="PR00723">
    <property type="entry name" value="SUBTILISIN"/>
</dbReference>
<evidence type="ECO:0000256" key="8">
    <source>
        <dbReference type="SAM" id="SignalP"/>
    </source>
</evidence>
<feature type="active site" description="Charge relay system" evidence="7">
    <location>
        <position position="158"/>
    </location>
</feature>
<dbReference type="InterPro" id="IPR000209">
    <property type="entry name" value="Peptidase_S8/S53_dom"/>
</dbReference>
<evidence type="ECO:0000313" key="12">
    <source>
        <dbReference type="EMBL" id="KZE64208.1"/>
    </source>
</evidence>